<organism evidence="1 2">
    <name type="scientific">Hypholoma sublateritium (strain FD-334 SS-4)</name>
    <dbReference type="NCBI Taxonomy" id="945553"/>
    <lineage>
        <taxon>Eukaryota</taxon>
        <taxon>Fungi</taxon>
        <taxon>Dikarya</taxon>
        <taxon>Basidiomycota</taxon>
        <taxon>Agaricomycotina</taxon>
        <taxon>Agaricomycetes</taxon>
        <taxon>Agaricomycetidae</taxon>
        <taxon>Agaricales</taxon>
        <taxon>Agaricineae</taxon>
        <taxon>Strophariaceae</taxon>
        <taxon>Hypholoma</taxon>
    </lineage>
</organism>
<dbReference type="Proteomes" id="UP000054270">
    <property type="component" value="Unassembled WGS sequence"/>
</dbReference>
<dbReference type="AlphaFoldDB" id="A0A0D2NWV1"/>
<dbReference type="OrthoDB" id="3025143at2759"/>
<evidence type="ECO:0000313" key="1">
    <source>
        <dbReference type="EMBL" id="KJA13020.1"/>
    </source>
</evidence>
<protein>
    <submittedName>
        <fullName evidence="1">Uncharacterized protein</fullName>
    </submittedName>
</protein>
<reference evidence="2" key="1">
    <citation type="submission" date="2014-04" db="EMBL/GenBank/DDBJ databases">
        <title>Evolutionary Origins and Diversification of the Mycorrhizal Mutualists.</title>
        <authorList>
            <consortium name="DOE Joint Genome Institute"/>
            <consortium name="Mycorrhizal Genomics Consortium"/>
            <person name="Kohler A."/>
            <person name="Kuo A."/>
            <person name="Nagy L.G."/>
            <person name="Floudas D."/>
            <person name="Copeland A."/>
            <person name="Barry K.W."/>
            <person name="Cichocki N."/>
            <person name="Veneault-Fourrey C."/>
            <person name="LaButti K."/>
            <person name="Lindquist E.A."/>
            <person name="Lipzen A."/>
            <person name="Lundell T."/>
            <person name="Morin E."/>
            <person name="Murat C."/>
            <person name="Riley R."/>
            <person name="Ohm R."/>
            <person name="Sun H."/>
            <person name="Tunlid A."/>
            <person name="Henrissat B."/>
            <person name="Grigoriev I.V."/>
            <person name="Hibbett D.S."/>
            <person name="Martin F."/>
        </authorList>
    </citation>
    <scope>NUCLEOTIDE SEQUENCE [LARGE SCALE GENOMIC DNA]</scope>
    <source>
        <strain evidence="2">FD-334 SS-4</strain>
    </source>
</reference>
<dbReference type="STRING" id="945553.A0A0D2NWV1"/>
<gene>
    <name evidence="1" type="ORF">HYPSUDRAFT_152030</name>
</gene>
<dbReference type="Gene3D" id="3.60.130.30">
    <property type="match status" value="1"/>
</dbReference>
<accession>A0A0D2NWV1</accession>
<proteinExistence type="predicted"/>
<dbReference type="OMA" id="NICHNEQ"/>
<dbReference type="EMBL" id="KN817803">
    <property type="protein sequence ID" value="KJA13020.1"/>
    <property type="molecule type" value="Genomic_DNA"/>
</dbReference>
<keyword evidence="2" id="KW-1185">Reference proteome</keyword>
<evidence type="ECO:0000313" key="2">
    <source>
        <dbReference type="Proteomes" id="UP000054270"/>
    </source>
</evidence>
<sequence length="237" mass="26830">MAIFPYAPPLYSPNGPRRQQPGNLYHSAANRRQLDELLANDDFKRIAGFSSAAFAAWAPKLYMYYEDHLDRLLDHDPSLRRNFPNSIWGAAAFNFGPRTVTRRHRDCANLPFGWCGVTSLGDFDPKQGGHLVLWTLKLVIEFPPGSTILLPSAVIPHSNTPISRREQRASFTQYTAGGLFRWVDQGFQLQTEYMAGLTEEQREEDSRAMEERCRLGLSLFSTPESLPADQTLLNARV</sequence>
<name>A0A0D2NWV1_HYPSF</name>